<gene>
    <name evidence="2" type="ORF">Taro_010123</name>
</gene>
<accession>A0A843U8M3</accession>
<reference evidence="2" key="1">
    <citation type="submission" date="2017-07" db="EMBL/GenBank/DDBJ databases">
        <title>Taro Niue Genome Assembly and Annotation.</title>
        <authorList>
            <person name="Atibalentja N."/>
            <person name="Keating K."/>
            <person name="Fields C.J."/>
        </authorList>
    </citation>
    <scope>NUCLEOTIDE SEQUENCE</scope>
    <source>
        <strain evidence="2">Niue_2</strain>
        <tissue evidence="2">Leaf</tissue>
    </source>
</reference>
<dbReference type="Proteomes" id="UP000652761">
    <property type="component" value="Unassembled WGS sequence"/>
</dbReference>
<evidence type="ECO:0000313" key="3">
    <source>
        <dbReference type="Proteomes" id="UP000652761"/>
    </source>
</evidence>
<dbReference type="PANTHER" id="PTHR13318">
    <property type="entry name" value="PARTNER OF PAIRED, ISOFORM B-RELATED"/>
    <property type="match status" value="1"/>
</dbReference>
<keyword evidence="3" id="KW-1185">Reference proteome</keyword>
<sequence>MEEEPPMDLPEDLWALVFRRLGDERWWEPLSLVCRRFLFITNGLRSDLTITDRTKCGPGPGPVCSLPRLFRRFPNLRRIAVHDFRGDLDRLFREIACSDLKVEALDLSRLCIRFPRSAAAELAARKGDRLRTLILARFFLLEKDDVLAIAELFPNLEELDISQPQEDIDHAGYLHEMVNDEAIAVLSSKLRNLRSIRLSGNHFLSDNALVLLASNCPMLTEVVAHDCSFMGGSGIAFALRECQNLTSVSVNKITDLSLGREKNLFFHATALRRLCLSRMGDPDKLLISIGEAGLPLQEFCLSECPELSFAGFSAVMQSCGRSLRHLALANLPTVCDESMVAVLPYLSNLNSIHLSNCCDLSNITFFGIVKNCVSIEKIEMVHTKLGRGVWPADLFANRTIRSLNLASNRCLDDNTLQHIAAVCPQLRSLDLNYCWDVTGEGLGKVGEVCREVRDLSMKGCSKIKNLGTGSGFLKLETLQVGGSGFEDEALLSIAANCKQLSWLHLTGCSGVTKKGVKEIVRKCQRLQQLSMGSRNVDANVLSWIVFSRPFLRKIEWQSGVLPVKVQDLFLRHGCMSAITVSVQLLLQYRSGASISFPSLSEQLGFRSMESLFSNFKIGMDLYTYVYRNS</sequence>
<dbReference type="SMART" id="SM00367">
    <property type="entry name" value="LRR_CC"/>
    <property type="match status" value="9"/>
</dbReference>
<dbReference type="SUPFAM" id="SSF52047">
    <property type="entry name" value="RNI-like"/>
    <property type="match status" value="2"/>
</dbReference>
<proteinExistence type="predicted"/>
<dbReference type="OrthoDB" id="6066220at2759"/>
<dbReference type="Gene3D" id="3.80.10.10">
    <property type="entry name" value="Ribonuclease Inhibitor"/>
    <property type="match status" value="3"/>
</dbReference>
<dbReference type="EMBL" id="NMUH01000362">
    <property type="protein sequence ID" value="MQL77713.1"/>
    <property type="molecule type" value="Genomic_DNA"/>
</dbReference>
<dbReference type="Pfam" id="PF25372">
    <property type="entry name" value="DUF7885"/>
    <property type="match status" value="1"/>
</dbReference>
<protein>
    <recommendedName>
        <fullName evidence="1">F-box/LRR-repeat protein 15-like leucin rich repeat domain-containing protein</fullName>
    </recommendedName>
</protein>
<evidence type="ECO:0000313" key="2">
    <source>
        <dbReference type="EMBL" id="MQL77713.1"/>
    </source>
</evidence>
<dbReference type="AlphaFoldDB" id="A0A843U8M3"/>
<dbReference type="GO" id="GO:0019005">
    <property type="term" value="C:SCF ubiquitin ligase complex"/>
    <property type="evidence" value="ECO:0007669"/>
    <property type="project" value="TreeGrafter"/>
</dbReference>
<dbReference type="GO" id="GO:0031146">
    <property type="term" value="P:SCF-dependent proteasomal ubiquitin-dependent protein catabolic process"/>
    <property type="evidence" value="ECO:0007669"/>
    <property type="project" value="TreeGrafter"/>
</dbReference>
<dbReference type="InterPro" id="IPR057207">
    <property type="entry name" value="FBXL15_LRR"/>
</dbReference>
<feature type="domain" description="F-box/LRR-repeat protein 15-like leucin rich repeat" evidence="1">
    <location>
        <begin position="322"/>
        <end position="521"/>
    </location>
</feature>
<name>A0A843U8M3_COLES</name>
<comment type="caution">
    <text evidence="2">The sequence shown here is derived from an EMBL/GenBank/DDBJ whole genome shotgun (WGS) entry which is preliminary data.</text>
</comment>
<dbReference type="InterPro" id="IPR006553">
    <property type="entry name" value="Leu-rich_rpt_Cys-con_subtyp"/>
</dbReference>
<evidence type="ECO:0000259" key="1">
    <source>
        <dbReference type="Pfam" id="PF25372"/>
    </source>
</evidence>
<dbReference type="InterPro" id="IPR032675">
    <property type="entry name" value="LRR_dom_sf"/>
</dbReference>
<organism evidence="2 3">
    <name type="scientific">Colocasia esculenta</name>
    <name type="common">Wild taro</name>
    <name type="synonym">Arum esculentum</name>
    <dbReference type="NCBI Taxonomy" id="4460"/>
    <lineage>
        <taxon>Eukaryota</taxon>
        <taxon>Viridiplantae</taxon>
        <taxon>Streptophyta</taxon>
        <taxon>Embryophyta</taxon>
        <taxon>Tracheophyta</taxon>
        <taxon>Spermatophyta</taxon>
        <taxon>Magnoliopsida</taxon>
        <taxon>Liliopsida</taxon>
        <taxon>Araceae</taxon>
        <taxon>Aroideae</taxon>
        <taxon>Colocasieae</taxon>
        <taxon>Colocasia</taxon>
    </lineage>
</organism>